<keyword evidence="3" id="KW-0804">Transcription</keyword>
<evidence type="ECO:0000313" key="7">
    <source>
        <dbReference type="EMBL" id="CAL0321075.1"/>
    </source>
</evidence>
<feature type="domain" description="BHLH" evidence="6">
    <location>
        <begin position="480"/>
        <end position="530"/>
    </location>
</feature>
<gene>
    <name evidence="7" type="ORF">LLUT_LOCUS22135</name>
</gene>
<protein>
    <recommendedName>
        <fullName evidence="6">BHLH domain-containing protein</fullName>
    </recommendedName>
</protein>
<reference evidence="7 8" key="1">
    <citation type="submission" date="2024-03" db="EMBL/GenBank/DDBJ databases">
        <authorList>
            <person name="Martinez-Hernandez J."/>
        </authorList>
    </citation>
    <scope>NUCLEOTIDE SEQUENCE [LARGE SCALE GENOMIC DNA]</scope>
</reference>
<dbReference type="InterPro" id="IPR011598">
    <property type="entry name" value="bHLH_dom"/>
</dbReference>
<proteinExistence type="predicted"/>
<dbReference type="PROSITE" id="PS50888">
    <property type="entry name" value="BHLH"/>
    <property type="match status" value="1"/>
</dbReference>
<keyword evidence="8" id="KW-1185">Reference proteome</keyword>
<comment type="subcellular location">
    <subcellularLocation>
        <location evidence="1">Nucleus</location>
    </subcellularLocation>
</comment>
<organism evidence="7 8">
    <name type="scientific">Lupinus luteus</name>
    <name type="common">European yellow lupine</name>
    <dbReference type="NCBI Taxonomy" id="3873"/>
    <lineage>
        <taxon>Eukaryota</taxon>
        <taxon>Viridiplantae</taxon>
        <taxon>Streptophyta</taxon>
        <taxon>Embryophyta</taxon>
        <taxon>Tracheophyta</taxon>
        <taxon>Spermatophyta</taxon>
        <taxon>Magnoliopsida</taxon>
        <taxon>eudicotyledons</taxon>
        <taxon>Gunneridae</taxon>
        <taxon>Pentapetalae</taxon>
        <taxon>rosids</taxon>
        <taxon>fabids</taxon>
        <taxon>Fabales</taxon>
        <taxon>Fabaceae</taxon>
        <taxon>Papilionoideae</taxon>
        <taxon>50 kb inversion clade</taxon>
        <taxon>genistoids sensu lato</taxon>
        <taxon>core genistoids</taxon>
        <taxon>Genisteae</taxon>
        <taxon>Lupinus</taxon>
    </lineage>
</organism>
<name>A0AAV1XIU0_LUPLU</name>
<evidence type="ECO:0000256" key="1">
    <source>
        <dbReference type="ARBA" id="ARBA00004123"/>
    </source>
</evidence>
<evidence type="ECO:0000256" key="5">
    <source>
        <dbReference type="SAM" id="MobiDB-lite"/>
    </source>
</evidence>
<evidence type="ECO:0000313" key="8">
    <source>
        <dbReference type="Proteomes" id="UP001497480"/>
    </source>
</evidence>
<dbReference type="GO" id="GO:0005634">
    <property type="term" value="C:nucleus"/>
    <property type="evidence" value="ECO:0007669"/>
    <property type="project" value="UniProtKB-SubCell"/>
</dbReference>
<dbReference type="EMBL" id="CAXHTB010000015">
    <property type="protein sequence ID" value="CAL0321075.1"/>
    <property type="molecule type" value="Genomic_DNA"/>
</dbReference>
<comment type="caution">
    <text evidence="7">The sequence shown here is derived from an EMBL/GenBank/DDBJ whole genome shotgun (WGS) entry which is preliminary data.</text>
</comment>
<dbReference type="AlphaFoldDB" id="A0AAV1XIU0"/>
<feature type="region of interest" description="Disordered" evidence="5">
    <location>
        <begin position="457"/>
        <end position="495"/>
    </location>
</feature>
<dbReference type="PANTHER" id="PTHR46196">
    <property type="entry name" value="TRANSCRIPTION FACTOR BHLH155-LIKE ISOFORM X1-RELATED"/>
    <property type="match status" value="1"/>
</dbReference>
<dbReference type="SUPFAM" id="SSF47459">
    <property type="entry name" value="HLH, helix-loop-helix DNA-binding domain"/>
    <property type="match status" value="1"/>
</dbReference>
<accession>A0AAV1XIU0</accession>
<sequence>MILEKVEFLEQTQRLLMEMDNVGMVDMLGNAVSPLDCEDYDLNSILASFSSENLYDSTLKYDHGENSEDIMRKVYSSESVNNHFPSLCNVYNEGVTSFHEDPCVGDQLSATKEAQVALCDTDFTDVLLRPNSLMSSLNANDTGFGAWNGEVSFFDSFGQQFVSADENRFSFGELAVQDSALSSMYSMNTGACPDKLFNLLDNQQSSQAGIVTQVNFPPSSNTLHVLYKNTEAVDISEDFLNFSSLDDLCQWFAPSPDDTNFGAMTALDNTPSESIEFNPTSFGRVESSSVSNIPMTCSTGANSIETSAVMHGSENSFFDFNCDQVDEWWDNMPAMALSPTTLSECISELNTSTLTETQNGLLFSETLSGEASCNPLNSSNFEHEFSPNKRQVVEFAPTNINHIRFGDRARPAEATSDLMGSISYMEKTNNFVRKKDTFSEKQVPRWIDAGHSINIGKVVPAHHQTQKPKEGTAKSTKKRARPNESTRPRPKDRQQIQDCIKELRGIIPNGEKQYSIDLLLEETHKYMGYLQSVTKYADKLQEPIEQKLIDQANEVALEDSNVEHPIIVEDMNTPGLMRIEFLCEDKGHFLEIAETIRDIRLNILIATMEPRKNKLWGYFIVEEKQILECNNIVQQAKRHLTSKDVFYFLLNLLKKTCTSRMDNDIDLTNFWLRQSPEKQ</sequence>
<evidence type="ECO:0000256" key="2">
    <source>
        <dbReference type="ARBA" id="ARBA00023015"/>
    </source>
</evidence>
<dbReference type="GO" id="GO:0046983">
    <property type="term" value="F:protein dimerization activity"/>
    <property type="evidence" value="ECO:0007669"/>
    <property type="project" value="InterPro"/>
</dbReference>
<evidence type="ECO:0000256" key="3">
    <source>
        <dbReference type="ARBA" id="ARBA00023163"/>
    </source>
</evidence>
<dbReference type="PANTHER" id="PTHR46196:SF2">
    <property type="entry name" value="TRANSCRIPTION FACTOR BHLH157"/>
    <property type="match status" value="1"/>
</dbReference>
<dbReference type="Pfam" id="PF23176">
    <property type="entry name" value="bHLH_LHW"/>
    <property type="match status" value="1"/>
</dbReference>
<evidence type="ECO:0000259" key="6">
    <source>
        <dbReference type="PROSITE" id="PS50888"/>
    </source>
</evidence>
<dbReference type="InterPro" id="IPR043561">
    <property type="entry name" value="LHW-like"/>
</dbReference>
<feature type="compositionally biased region" description="Basic and acidic residues" evidence="5">
    <location>
        <begin position="481"/>
        <end position="495"/>
    </location>
</feature>
<dbReference type="InterPro" id="IPR036638">
    <property type="entry name" value="HLH_DNA-bd_sf"/>
</dbReference>
<dbReference type="GO" id="GO:0003700">
    <property type="term" value="F:DNA-binding transcription factor activity"/>
    <property type="evidence" value="ECO:0007669"/>
    <property type="project" value="InterPro"/>
</dbReference>
<keyword evidence="2" id="KW-0805">Transcription regulation</keyword>
<dbReference type="Proteomes" id="UP001497480">
    <property type="component" value="Unassembled WGS sequence"/>
</dbReference>
<evidence type="ECO:0000256" key="4">
    <source>
        <dbReference type="ARBA" id="ARBA00023242"/>
    </source>
</evidence>
<keyword evidence="4" id="KW-0539">Nucleus</keyword>